<keyword evidence="1" id="KW-0805">Transcription regulation</keyword>
<reference evidence="5 6" key="1">
    <citation type="submission" date="2024-10" db="EMBL/GenBank/DDBJ databases">
        <title>The Natural Products Discovery Center: Release of the First 8490 Sequenced Strains for Exploring Actinobacteria Biosynthetic Diversity.</title>
        <authorList>
            <person name="Kalkreuter E."/>
            <person name="Kautsar S.A."/>
            <person name="Yang D."/>
            <person name="Bader C.D."/>
            <person name="Teijaro C.N."/>
            <person name="Fluegel L."/>
            <person name="Davis C.M."/>
            <person name="Simpson J.R."/>
            <person name="Lauterbach L."/>
            <person name="Steele A.D."/>
            <person name="Gui C."/>
            <person name="Meng S."/>
            <person name="Li G."/>
            <person name="Viehrig K."/>
            <person name="Ye F."/>
            <person name="Su P."/>
            <person name="Kiefer A.F."/>
            <person name="Nichols A."/>
            <person name="Cepeda A.J."/>
            <person name="Yan W."/>
            <person name="Fan B."/>
            <person name="Jiang Y."/>
            <person name="Adhikari A."/>
            <person name="Zheng C.-J."/>
            <person name="Schuster L."/>
            <person name="Cowan T.M."/>
            <person name="Smanski M.J."/>
            <person name="Chevrette M.G."/>
            <person name="De Carvalho L.P.S."/>
            <person name="Shen B."/>
        </authorList>
    </citation>
    <scope>NUCLEOTIDE SEQUENCE [LARGE SCALE GENOMIC DNA]</scope>
    <source>
        <strain evidence="5 6">NPDC020568</strain>
    </source>
</reference>
<dbReference type="Gene3D" id="1.10.10.60">
    <property type="entry name" value="Homeodomain-like"/>
    <property type="match status" value="1"/>
</dbReference>
<organism evidence="5 6">
    <name type="scientific">Nocardia carnea</name>
    <dbReference type="NCBI Taxonomy" id="37328"/>
    <lineage>
        <taxon>Bacteria</taxon>
        <taxon>Bacillati</taxon>
        <taxon>Actinomycetota</taxon>
        <taxon>Actinomycetes</taxon>
        <taxon>Mycobacteriales</taxon>
        <taxon>Nocardiaceae</taxon>
        <taxon>Nocardia</taxon>
    </lineage>
</organism>
<evidence type="ECO:0000259" key="4">
    <source>
        <dbReference type="PROSITE" id="PS01124"/>
    </source>
</evidence>
<name>A0ABW7TH55_9NOCA</name>
<evidence type="ECO:0000256" key="2">
    <source>
        <dbReference type="ARBA" id="ARBA00023125"/>
    </source>
</evidence>
<protein>
    <submittedName>
        <fullName evidence="5">Helix-turn-helix domain-containing protein</fullName>
    </submittedName>
</protein>
<evidence type="ECO:0000256" key="3">
    <source>
        <dbReference type="ARBA" id="ARBA00023163"/>
    </source>
</evidence>
<feature type="domain" description="HTH araC/xylS-type" evidence="4">
    <location>
        <begin position="155"/>
        <end position="253"/>
    </location>
</feature>
<sequence length="265" mass="28627">MLSATTLATRPEFTVTTVNCRSDHTHFSAPEVRDDHRLVLVRRGRFRRQADGALADLDRTVGYLGAPSEEEGFSHPAGGDVCTAVTIEPSLLEGEVGPRAVYVDARIELAHRRMLTAAAGGDIDYAVTEELVRLVALAAEQPTSPPRPADRMLVTAARDAIINGAPESGGLRSLAVSLKVSPYRLSRVFSQHMGVTLTRYRNRIRVGQALDRITDGETGLADLAAHLGFADQAHLTRTVCEHLGHTPTALHRLLTPRPPTAAPPE</sequence>
<evidence type="ECO:0000256" key="1">
    <source>
        <dbReference type="ARBA" id="ARBA00023015"/>
    </source>
</evidence>
<dbReference type="GeneID" id="93509794"/>
<dbReference type="InterPro" id="IPR009057">
    <property type="entry name" value="Homeodomain-like_sf"/>
</dbReference>
<keyword evidence="3" id="KW-0804">Transcription</keyword>
<comment type="caution">
    <text evidence="5">The sequence shown here is derived from an EMBL/GenBank/DDBJ whole genome shotgun (WGS) entry which is preliminary data.</text>
</comment>
<dbReference type="PROSITE" id="PS01124">
    <property type="entry name" value="HTH_ARAC_FAMILY_2"/>
    <property type="match status" value="1"/>
</dbReference>
<evidence type="ECO:0000313" key="5">
    <source>
        <dbReference type="EMBL" id="MFI1460362.1"/>
    </source>
</evidence>
<dbReference type="EMBL" id="JBIRUQ010000001">
    <property type="protein sequence ID" value="MFI1460362.1"/>
    <property type="molecule type" value="Genomic_DNA"/>
</dbReference>
<keyword evidence="2" id="KW-0238">DNA-binding</keyword>
<keyword evidence="6" id="KW-1185">Reference proteome</keyword>
<proteinExistence type="predicted"/>
<gene>
    <name evidence="5" type="ORF">ACH4WX_06515</name>
</gene>
<dbReference type="InterPro" id="IPR018060">
    <property type="entry name" value="HTH_AraC"/>
</dbReference>
<dbReference type="PANTHER" id="PTHR46796">
    <property type="entry name" value="HTH-TYPE TRANSCRIPTIONAL ACTIVATOR RHAS-RELATED"/>
    <property type="match status" value="1"/>
</dbReference>
<dbReference type="RefSeq" id="WP_033241956.1">
    <property type="nucleotide sequence ID" value="NZ_JBIRUQ010000001.1"/>
</dbReference>
<dbReference type="Proteomes" id="UP001611263">
    <property type="component" value="Unassembled WGS sequence"/>
</dbReference>
<evidence type="ECO:0000313" key="6">
    <source>
        <dbReference type="Proteomes" id="UP001611263"/>
    </source>
</evidence>
<dbReference type="Pfam" id="PF12833">
    <property type="entry name" value="HTH_18"/>
    <property type="match status" value="1"/>
</dbReference>
<accession>A0ABW7TH55</accession>
<dbReference type="SUPFAM" id="SSF46689">
    <property type="entry name" value="Homeodomain-like"/>
    <property type="match status" value="2"/>
</dbReference>
<dbReference type="SMART" id="SM00342">
    <property type="entry name" value="HTH_ARAC"/>
    <property type="match status" value="1"/>
</dbReference>
<dbReference type="InterPro" id="IPR050204">
    <property type="entry name" value="AraC_XylS_family_regulators"/>
</dbReference>